<sequence length="179" mass="20988">MNYQDFLNFWFSPVAEPNWFVKSAEFDALLAEKFTDVLQQAAQGELWTWRETPAGRLAEIIVIDQLSRNLYRNDPRAFAQDGMALVLAQEMIHLKLDQDLNLTQRRFLYMPFMHSESKHIHEVALTLFESLNDPTVLDYELKHKVIIDRFGRYPHRNQVLGRPSSAEELEFLTQPNSSF</sequence>
<dbReference type="InterPro" id="IPR011990">
    <property type="entry name" value="TPR-like_helical_dom_sf"/>
</dbReference>
<evidence type="ECO:0008006" key="3">
    <source>
        <dbReference type="Google" id="ProtNLM"/>
    </source>
</evidence>
<dbReference type="RefSeq" id="WP_070155821.1">
    <property type="nucleotide sequence ID" value="NZ_MKQS01000049.1"/>
</dbReference>
<evidence type="ECO:0000313" key="1">
    <source>
        <dbReference type="EMBL" id="OFE42426.1"/>
    </source>
</evidence>
<protein>
    <recommendedName>
        <fullName evidence="3">DUF924 domain-containing protein</fullName>
    </recommendedName>
</protein>
<dbReference type="SUPFAM" id="SSF48452">
    <property type="entry name" value="TPR-like"/>
    <property type="match status" value="1"/>
</dbReference>
<dbReference type="Gene3D" id="1.25.40.10">
    <property type="entry name" value="Tetratricopeptide repeat domain"/>
    <property type="match status" value="1"/>
</dbReference>
<evidence type="ECO:0000313" key="2">
    <source>
        <dbReference type="Proteomes" id="UP000186931"/>
    </source>
</evidence>
<dbReference type="InterPro" id="IPR010323">
    <property type="entry name" value="DUF924"/>
</dbReference>
<dbReference type="STRING" id="202956.BJN41_06170"/>
<dbReference type="eggNOG" id="COG3803">
    <property type="taxonomic scope" value="Bacteria"/>
</dbReference>
<comment type="caution">
    <text evidence="1">The sequence shown here is derived from an EMBL/GenBank/DDBJ whole genome shotgun (WGS) entry which is preliminary data.</text>
</comment>
<accession>A0A1E8DYT5</accession>
<reference evidence="1 2" key="1">
    <citation type="submission" date="2016-10" db="EMBL/GenBank/DDBJ databases">
        <title>Genome of airborne Acinetobacter sp. 5-2Ac02 in the hospital environment: Species near to Acinetobacter towneri.</title>
        <authorList>
            <person name="Barbosa B."/>
            <person name="Fernandez-Garcia L."/>
            <person name="Gato E."/>
            <person name="Leao R."/>
            <person name="Albano R."/>
            <person name="Fernandez B."/>
            <person name="Fernandez-Cuenca F."/>
            <person name="Marques E."/>
            <person name="Tomas M."/>
        </authorList>
    </citation>
    <scope>NUCLEOTIDE SEQUENCE [LARGE SCALE GENOMIC DNA]</scope>
    <source>
        <strain evidence="1 2">5-2Ac02</strain>
    </source>
</reference>
<dbReference type="Pfam" id="PF06041">
    <property type="entry name" value="DUF924"/>
    <property type="match status" value="1"/>
</dbReference>
<dbReference type="EMBL" id="MKQS01000049">
    <property type="protein sequence ID" value="OFE42426.1"/>
    <property type="molecule type" value="Genomic_DNA"/>
</dbReference>
<dbReference type="Proteomes" id="UP000186931">
    <property type="component" value="Unassembled WGS sequence"/>
</dbReference>
<dbReference type="Gene3D" id="1.20.58.320">
    <property type="entry name" value="TPR-like"/>
    <property type="match status" value="1"/>
</dbReference>
<dbReference type="AlphaFoldDB" id="A0A1E8DYT5"/>
<organism evidence="1 2">
    <name type="scientific">Acinetobacter towneri</name>
    <dbReference type="NCBI Taxonomy" id="202956"/>
    <lineage>
        <taxon>Bacteria</taxon>
        <taxon>Pseudomonadati</taxon>
        <taxon>Pseudomonadota</taxon>
        <taxon>Gammaproteobacteria</taxon>
        <taxon>Moraxellales</taxon>
        <taxon>Moraxellaceae</taxon>
        <taxon>Acinetobacter</taxon>
    </lineage>
</organism>
<proteinExistence type="predicted"/>
<name>A0A1E8DYT5_9GAMM</name>
<gene>
    <name evidence="1" type="ORF">BJN41_06170</name>
</gene>